<evidence type="ECO:0000256" key="10">
    <source>
        <dbReference type="ARBA" id="ARBA00033171"/>
    </source>
</evidence>
<name>A0AAE3G0Y3_9GAMM</name>
<dbReference type="InterPro" id="IPR015168">
    <property type="entry name" value="SsuA/THI5"/>
</dbReference>
<dbReference type="GO" id="GO:0016740">
    <property type="term" value="F:transferase activity"/>
    <property type="evidence" value="ECO:0007669"/>
    <property type="project" value="UniProtKB-KW"/>
</dbReference>
<protein>
    <recommendedName>
        <fullName evidence="10">Thiamine pyrimidine synthase</fullName>
    </recommendedName>
</protein>
<dbReference type="EMBL" id="JALJXV010000001">
    <property type="protein sequence ID" value="MCP1673397.1"/>
    <property type="molecule type" value="Genomic_DNA"/>
</dbReference>
<evidence type="ECO:0000256" key="5">
    <source>
        <dbReference type="ARBA" id="ARBA00022679"/>
    </source>
</evidence>
<evidence type="ECO:0000256" key="2">
    <source>
        <dbReference type="ARBA" id="ARBA00004948"/>
    </source>
</evidence>
<accession>A0AAE3G0Y3</accession>
<evidence type="ECO:0000256" key="9">
    <source>
        <dbReference type="ARBA" id="ARBA00023004"/>
    </source>
</evidence>
<evidence type="ECO:0000256" key="1">
    <source>
        <dbReference type="ARBA" id="ARBA00003469"/>
    </source>
</evidence>
<evidence type="ECO:0000256" key="3">
    <source>
        <dbReference type="ARBA" id="ARBA00009406"/>
    </source>
</evidence>
<dbReference type="Gene3D" id="3.40.190.10">
    <property type="entry name" value="Periplasmic binding protein-like II"/>
    <property type="match status" value="2"/>
</dbReference>
<gene>
    <name evidence="14" type="ORF">J2T57_000489</name>
</gene>
<keyword evidence="9" id="KW-0408">Iron</keyword>
<evidence type="ECO:0000256" key="8">
    <source>
        <dbReference type="ARBA" id="ARBA00022977"/>
    </source>
</evidence>
<reference evidence="14" key="1">
    <citation type="submission" date="2022-03" db="EMBL/GenBank/DDBJ databases">
        <title>Genomic Encyclopedia of Type Strains, Phase III (KMG-III): the genomes of soil and plant-associated and newly described type strains.</title>
        <authorList>
            <person name="Whitman W."/>
        </authorList>
    </citation>
    <scope>NUCLEOTIDE SEQUENCE</scope>
    <source>
        <strain evidence="14">ANL 6-2</strain>
    </source>
</reference>
<proteinExistence type="inferred from homology"/>
<dbReference type="PANTHER" id="PTHR31528:SF1">
    <property type="entry name" value="4-AMINO-5-HYDROXYMETHYL-2-METHYLPYRIMIDINE PHOSPHATE SYNTHASE THI11-RELATED"/>
    <property type="match status" value="1"/>
</dbReference>
<keyword evidence="12" id="KW-0732">Signal</keyword>
<evidence type="ECO:0000259" key="13">
    <source>
        <dbReference type="Pfam" id="PF09084"/>
    </source>
</evidence>
<dbReference type="AlphaFoldDB" id="A0AAE3G0Y3"/>
<dbReference type="GO" id="GO:0009228">
    <property type="term" value="P:thiamine biosynthetic process"/>
    <property type="evidence" value="ECO:0007669"/>
    <property type="project" value="UniProtKB-KW"/>
</dbReference>
<comment type="pathway">
    <text evidence="2">Cofactor biosynthesis; thiamine diphosphate biosynthesis.</text>
</comment>
<evidence type="ECO:0000256" key="11">
    <source>
        <dbReference type="ARBA" id="ARBA00048179"/>
    </source>
</evidence>
<feature type="chain" id="PRO_5042136169" description="Thiamine pyrimidine synthase" evidence="12">
    <location>
        <begin position="30"/>
        <end position="331"/>
    </location>
</feature>
<dbReference type="Pfam" id="PF09084">
    <property type="entry name" value="NMT1"/>
    <property type="match status" value="1"/>
</dbReference>
<keyword evidence="5" id="KW-0808">Transferase</keyword>
<dbReference type="PANTHER" id="PTHR31528">
    <property type="entry name" value="4-AMINO-5-HYDROXYMETHYL-2-METHYLPYRIMIDINE PHOSPHATE SYNTHASE THI11-RELATED"/>
    <property type="match status" value="1"/>
</dbReference>
<evidence type="ECO:0000256" key="12">
    <source>
        <dbReference type="SAM" id="SignalP"/>
    </source>
</evidence>
<comment type="caution">
    <text evidence="14">The sequence shown here is derived from an EMBL/GenBank/DDBJ whole genome shotgun (WGS) entry which is preliminary data.</text>
</comment>
<comment type="similarity">
    <text evidence="3">Belongs to the NMT1/THI5 family.</text>
</comment>
<feature type="signal peptide" evidence="12">
    <location>
        <begin position="1"/>
        <end position="29"/>
    </location>
</feature>
<evidence type="ECO:0000256" key="4">
    <source>
        <dbReference type="ARBA" id="ARBA00011738"/>
    </source>
</evidence>
<keyword evidence="6" id="KW-0479">Metal-binding</keyword>
<feature type="domain" description="SsuA/THI5-like" evidence="13">
    <location>
        <begin position="45"/>
        <end position="256"/>
    </location>
</feature>
<comment type="subunit">
    <text evidence="4">Homodimer.</text>
</comment>
<evidence type="ECO:0000256" key="6">
    <source>
        <dbReference type="ARBA" id="ARBA00022723"/>
    </source>
</evidence>
<comment type="function">
    <text evidence="1">Responsible for the formation of the pyrimidine heterocycle in the thiamine biosynthesis pathway. Catalyzes the formation of hydroxymethylpyrimidine phosphate (HMP-P) from histidine and pyridoxal phosphate (PLP). The protein uses PLP and the active site histidine to form HMP-P, generating an inactive enzyme. The enzyme can only undergo a single turnover, which suggests it is a suicide enzyme.</text>
</comment>
<dbReference type="RefSeq" id="WP_253473701.1">
    <property type="nucleotide sequence ID" value="NZ_JALJXV010000001.1"/>
</dbReference>
<dbReference type="Proteomes" id="UP001205843">
    <property type="component" value="Unassembled WGS sequence"/>
</dbReference>
<comment type="catalytic activity">
    <reaction evidence="11">
        <text>N(6)-(pyridoxal phosphate)-L-lysyl-[4-amino-5-hydroxymethyl-2-methylpyrimidine phosphate synthase] + L-histidyl-[4-amino-5-hydroxymethyl-2-methylpyrimidine phosphate synthase] + 2 Fe(3+) + 4 H2O = L-lysyl-[4-amino-5-hydroxymethyl-2-methylpyrimidine phosphate synthase] + (2S)-2-amino-5-hydroxy-4-oxopentanoyl-[4-amino-5-hydroxymethyl-2-methylpyrimidine phosphate synthase] + 4-amino-2-methyl-5-(phosphooxymethyl)pyrimidine + 3-oxopropanoate + 2 Fe(2+) + 2 H(+)</text>
        <dbReference type="Rhea" id="RHEA:65756"/>
        <dbReference type="Rhea" id="RHEA-COMP:16892"/>
        <dbReference type="Rhea" id="RHEA-COMP:16893"/>
        <dbReference type="Rhea" id="RHEA-COMP:16894"/>
        <dbReference type="Rhea" id="RHEA-COMP:16895"/>
        <dbReference type="ChEBI" id="CHEBI:15377"/>
        <dbReference type="ChEBI" id="CHEBI:15378"/>
        <dbReference type="ChEBI" id="CHEBI:29033"/>
        <dbReference type="ChEBI" id="CHEBI:29034"/>
        <dbReference type="ChEBI" id="CHEBI:29969"/>
        <dbReference type="ChEBI" id="CHEBI:29979"/>
        <dbReference type="ChEBI" id="CHEBI:33190"/>
        <dbReference type="ChEBI" id="CHEBI:58354"/>
        <dbReference type="ChEBI" id="CHEBI:143915"/>
        <dbReference type="ChEBI" id="CHEBI:157692"/>
    </reaction>
    <physiologicalReaction direction="left-to-right" evidence="11">
        <dbReference type="Rhea" id="RHEA:65757"/>
    </physiologicalReaction>
</comment>
<evidence type="ECO:0000313" key="15">
    <source>
        <dbReference type="Proteomes" id="UP001205843"/>
    </source>
</evidence>
<evidence type="ECO:0000313" key="14">
    <source>
        <dbReference type="EMBL" id="MCP1673397.1"/>
    </source>
</evidence>
<keyword evidence="15" id="KW-1185">Reference proteome</keyword>
<keyword evidence="7" id="KW-0663">Pyridoxal phosphate</keyword>
<sequence>MKAHFTLRQLVTASLMALVVAVGPSIAAAADLKSVSVRLDWRPGTQHSPFFHGRALGYYEEEGIDLRIITGSGSSDVVTQVGSRAVEFGLADALVISQAIDRGVPIIAIGGYYQRTPIVVMSPQENPVREPSDLLNQVRLGHNRGSATGQGLTAMLAANNIAMEDLTLIPIGFGVEPLLAGQVDAMMGFAQNQPVEAELAGMPIHSMPISDHGVESYGLTLVTNPQWIESDPDLVQGFVRATLRGLRASMEDPAAAIASVMANVEELDEELERRKLEITLDYWLGDDGEEESIGRQTDERWARTIDVALELGLIDRPIDPAVIYTQQFIGD</sequence>
<organism evidence="14 15">
    <name type="scientific">Natronocella acetinitrilica</name>
    <dbReference type="NCBI Taxonomy" id="414046"/>
    <lineage>
        <taxon>Bacteria</taxon>
        <taxon>Pseudomonadati</taxon>
        <taxon>Pseudomonadota</taxon>
        <taxon>Gammaproteobacteria</taxon>
        <taxon>Chromatiales</taxon>
        <taxon>Ectothiorhodospiraceae</taxon>
        <taxon>Natronocella</taxon>
    </lineage>
</organism>
<dbReference type="InterPro" id="IPR027939">
    <property type="entry name" value="NMT1/THI5"/>
</dbReference>
<evidence type="ECO:0000256" key="7">
    <source>
        <dbReference type="ARBA" id="ARBA00022898"/>
    </source>
</evidence>
<dbReference type="SUPFAM" id="SSF53850">
    <property type="entry name" value="Periplasmic binding protein-like II"/>
    <property type="match status" value="1"/>
</dbReference>
<dbReference type="GO" id="GO:0046872">
    <property type="term" value="F:metal ion binding"/>
    <property type="evidence" value="ECO:0007669"/>
    <property type="project" value="UniProtKB-KW"/>
</dbReference>
<keyword evidence="8" id="KW-0784">Thiamine biosynthesis</keyword>